<evidence type="ECO:0000256" key="10">
    <source>
        <dbReference type="ARBA" id="ARBA00022842"/>
    </source>
</evidence>
<dbReference type="InterPro" id="IPR020825">
    <property type="entry name" value="Phe-tRNA_synthase-like_B3/B4"/>
</dbReference>
<evidence type="ECO:0000256" key="12">
    <source>
        <dbReference type="ARBA" id="ARBA00022917"/>
    </source>
</evidence>
<evidence type="ECO:0000256" key="5">
    <source>
        <dbReference type="ARBA" id="ARBA00022555"/>
    </source>
</evidence>
<evidence type="ECO:0000259" key="17">
    <source>
        <dbReference type="PROSITE" id="PS50886"/>
    </source>
</evidence>
<evidence type="ECO:0000256" key="6">
    <source>
        <dbReference type="ARBA" id="ARBA00022598"/>
    </source>
</evidence>
<dbReference type="InterPro" id="IPR036690">
    <property type="entry name" value="Fdx_antiC-bd_sf"/>
</dbReference>
<reference evidence="20" key="1">
    <citation type="submission" date="2021-03" db="EMBL/GenBank/DDBJ databases">
        <title>Bacillus suaedae sp. nov., isolated from Suaeda aralocaspica.</title>
        <authorList>
            <person name="Lei R.F.R."/>
        </authorList>
    </citation>
    <scope>NUCLEOTIDE SEQUENCE</scope>
    <source>
        <strain evidence="20">YZJH907-2</strain>
    </source>
</reference>
<dbReference type="FunFam" id="3.30.70.380:FF:000001">
    <property type="entry name" value="Phenylalanine--tRNA ligase beta subunit"/>
    <property type="match status" value="1"/>
</dbReference>
<dbReference type="HAMAP" id="MF_00283">
    <property type="entry name" value="Phe_tRNA_synth_beta1"/>
    <property type="match status" value="1"/>
</dbReference>
<dbReference type="InterPro" id="IPR005147">
    <property type="entry name" value="tRNA_synthase_B5-dom"/>
</dbReference>
<feature type="binding site" evidence="15">
    <location>
        <position position="472"/>
    </location>
    <ligand>
        <name>Mg(2+)</name>
        <dbReference type="ChEBI" id="CHEBI:18420"/>
        <note>shared with alpha subunit</note>
    </ligand>
</feature>
<evidence type="ECO:0000256" key="8">
    <source>
        <dbReference type="ARBA" id="ARBA00022741"/>
    </source>
</evidence>
<feature type="binding site" evidence="15">
    <location>
        <position position="473"/>
    </location>
    <ligand>
        <name>Mg(2+)</name>
        <dbReference type="ChEBI" id="CHEBI:18420"/>
        <note>shared with alpha subunit</note>
    </ligand>
</feature>
<keyword evidence="21" id="KW-1185">Reference proteome</keyword>
<dbReference type="EMBL" id="JAGKSQ010000001">
    <property type="protein sequence ID" value="MBP3949714.1"/>
    <property type="molecule type" value="Genomic_DNA"/>
</dbReference>
<dbReference type="Gene3D" id="3.30.70.380">
    <property type="entry name" value="Ferrodoxin-fold anticodon-binding domain"/>
    <property type="match status" value="1"/>
</dbReference>
<dbReference type="InterPro" id="IPR002547">
    <property type="entry name" value="tRNA-bd_dom"/>
</dbReference>
<dbReference type="PROSITE" id="PS51447">
    <property type="entry name" value="FDX_ACB"/>
    <property type="match status" value="1"/>
</dbReference>
<comment type="cofactor">
    <cofactor evidence="15">
        <name>Mg(2+)</name>
        <dbReference type="ChEBI" id="CHEBI:18420"/>
    </cofactor>
    <text evidence="15">Binds 2 magnesium ions per tetramer.</text>
</comment>
<dbReference type="InterPro" id="IPR033714">
    <property type="entry name" value="tRNA_bind_bactPheRS"/>
</dbReference>
<dbReference type="InterPro" id="IPR045864">
    <property type="entry name" value="aa-tRNA-synth_II/BPL/LPL"/>
</dbReference>
<evidence type="ECO:0000256" key="2">
    <source>
        <dbReference type="ARBA" id="ARBA00008653"/>
    </source>
</evidence>
<evidence type="ECO:0000256" key="14">
    <source>
        <dbReference type="ARBA" id="ARBA00049255"/>
    </source>
</evidence>
<dbReference type="SUPFAM" id="SSF46955">
    <property type="entry name" value="Putative DNA-binding domain"/>
    <property type="match status" value="1"/>
</dbReference>
<dbReference type="GO" id="GO:0016740">
    <property type="term" value="F:transferase activity"/>
    <property type="evidence" value="ECO:0007669"/>
    <property type="project" value="UniProtKB-ARBA"/>
</dbReference>
<dbReference type="SUPFAM" id="SSF56037">
    <property type="entry name" value="PheT/TilS domain"/>
    <property type="match status" value="1"/>
</dbReference>
<dbReference type="Gene3D" id="3.30.56.10">
    <property type="match status" value="2"/>
</dbReference>
<dbReference type="GO" id="GO:0009328">
    <property type="term" value="C:phenylalanine-tRNA ligase complex"/>
    <property type="evidence" value="ECO:0007669"/>
    <property type="project" value="TreeGrafter"/>
</dbReference>
<dbReference type="GO" id="GO:0000049">
    <property type="term" value="F:tRNA binding"/>
    <property type="evidence" value="ECO:0007669"/>
    <property type="project" value="UniProtKB-UniRule"/>
</dbReference>
<keyword evidence="8 15" id="KW-0547">Nucleotide-binding</keyword>
<evidence type="ECO:0000259" key="18">
    <source>
        <dbReference type="PROSITE" id="PS51447"/>
    </source>
</evidence>
<dbReference type="GO" id="GO:0000287">
    <property type="term" value="F:magnesium ion binding"/>
    <property type="evidence" value="ECO:0007669"/>
    <property type="project" value="UniProtKB-UniRule"/>
</dbReference>
<dbReference type="RefSeq" id="WP_210595089.1">
    <property type="nucleotide sequence ID" value="NZ_JAGKSQ010000001.1"/>
</dbReference>
<dbReference type="Pfam" id="PF17759">
    <property type="entry name" value="tRNA_synthFbeta"/>
    <property type="match status" value="1"/>
</dbReference>
<evidence type="ECO:0000256" key="16">
    <source>
        <dbReference type="PROSITE-ProRule" id="PRU00209"/>
    </source>
</evidence>
<dbReference type="SMART" id="SM00896">
    <property type="entry name" value="FDX-ACB"/>
    <property type="match status" value="1"/>
</dbReference>
<evidence type="ECO:0000256" key="9">
    <source>
        <dbReference type="ARBA" id="ARBA00022840"/>
    </source>
</evidence>
<dbReference type="InterPro" id="IPR012340">
    <property type="entry name" value="NA-bd_OB-fold"/>
</dbReference>
<dbReference type="InterPro" id="IPR004532">
    <property type="entry name" value="Phe-tRNA-ligase_IIc_bsu_bact"/>
</dbReference>
<dbReference type="PANTHER" id="PTHR10947">
    <property type="entry name" value="PHENYLALANYL-TRNA SYNTHETASE BETA CHAIN AND LEUCINE-RICH REPEAT-CONTAINING PROTEIN 47"/>
    <property type="match status" value="1"/>
</dbReference>
<dbReference type="Pfam" id="PF03484">
    <property type="entry name" value="B5"/>
    <property type="match status" value="1"/>
</dbReference>
<organism evidence="20 21">
    <name type="scientific">Halalkalibacter suaedae</name>
    <dbReference type="NCBI Taxonomy" id="2822140"/>
    <lineage>
        <taxon>Bacteria</taxon>
        <taxon>Bacillati</taxon>
        <taxon>Bacillota</taxon>
        <taxon>Bacilli</taxon>
        <taxon>Bacillales</taxon>
        <taxon>Bacillaceae</taxon>
        <taxon>Halalkalibacter</taxon>
    </lineage>
</organism>
<dbReference type="InterPro" id="IPR041616">
    <property type="entry name" value="PheRS_beta_core"/>
</dbReference>
<dbReference type="GO" id="GO:0004826">
    <property type="term" value="F:phenylalanine-tRNA ligase activity"/>
    <property type="evidence" value="ECO:0007669"/>
    <property type="project" value="UniProtKB-UniRule"/>
</dbReference>
<dbReference type="Proteomes" id="UP000678228">
    <property type="component" value="Unassembled WGS sequence"/>
</dbReference>
<keyword evidence="13 15" id="KW-0030">Aminoacyl-tRNA synthetase</keyword>
<dbReference type="InterPro" id="IPR005146">
    <property type="entry name" value="B3/B4_tRNA-bd"/>
</dbReference>
<gene>
    <name evidence="15" type="primary">pheT</name>
    <name evidence="20" type="ORF">J7W16_01125</name>
</gene>
<keyword evidence="11 16" id="KW-0694">RNA-binding</keyword>
<dbReference type="GO" id="GO:0006432">
    <property type="term" value="P:phenylalanyl-tRNA aminoacylation"/>
    <property type="evidence" value="ECO:0007669"/>
    <property type="project" value="UniProtKB-UniRule"/>
</dbReference>
<evidence type="ECO:0000256" key="13">
    <source>
        <dbReference type="ARBA" id="ARBA00023146"/>
    </source>
</evidence>
<dbReference type="Gene3D" id="2.40.50.140">
    <property type="entry name" value="Nucleic acid-binding proteins"/>
    <property type="match status" value="1"/>
</dbReference>
<keyword evidence="12 15" id="KW-0648">Protein biosynthesis</keyword>
<keyword evidence="5 16" id="KW-0820">tRNA-binding</keyword>
<dbReference type="SUPFAM" id="SSF55681">
    <property type="entry name" value="Class II aaRS and biotin synthetases"/>
    <property type="match status" value="1"/>
</dbReference>
<dbReference type="PANTHER" id="PTHR10947:SF0">
    <property type="entry name" value="PHENYLALANINE--TRNA LIGASE BETA SUBUNIT"/>
    <property type="match status" value="1"/>
</dbReference>
<dbReference type="CDD" id="cd02796">
    <property type="entry name" value="tRNA_bind_bactPheRS"/>
    <property type="match status" value="1"/>
</dbReference>
<dbReference type="Gene3D" id="3.30.930.10">
    <property type="entry name" value="Bira Bifunctional Protein, Domain 2"/>
    <property type="match status" value="1"/>
</dbReference>
<dbReference type="PROSITE" id="PS50886">
    <property type="entry name" value="TRBD"/>
    <property type="match status" value="1"/>
</dbReference>
<evidence type="ECO:0000259" key="19">
    <source>
        <dbReference type="PROSITE" id="PS51483"/>
    </source>
</evidence>
<dbReference type="SMART" id="SM00874">
    <property type="entry name" value="B5"/>
    <property type="match status" value="1"/>
</dbReference>
<protein>
    <recommendedName>
        <fullName evidence="15">Phenylalanine--tRNA ligase beta subunit</fullName>
        <ecNumber evidence="15">6.1.1.20</ecNumber>
    </recommendedName>
    <alternativeName>
        <fullName evidence="15">Phenylalanyl-tRNA synthetase beta subunit</fullName>
        <shortName evidence="15">PheRS</shortName>
    </alternativeName>
</protein>
<feature type="binding site" evidence="15">
    <location>
        <position position="463"/>
    </location>
    <ligand>
        <name>Mg(2+)</name>
        <dbReference type="ChEBI" id="CHEBI:18420"/>
        <note>shared with alpha subunit</note>
    </ligand>
</feature>
<feature type="domain" description="B5" evidence="19">
    <location>
        <begin position="409"/>
        <end position="485"/>
    </location>
</feature>
<name>A0A940WNH2_9BACI</name>
<evidence type="ECO:0000256" key="1">
    <source>
        <dbReference type="ARBA" id="ARBA00004496"/>
    </source>
</evidence>
<evidence type="ECO:0000256" key="3">
    <source>
        <dbReference type="ARBA" id="ARBA00011209"/>
    </source>
</evidence>
<feature type="domain" description="FDX-ACB" evidence="18">
    <location>
        <begin position="715"/>
        <end position="808"/>
    </location>
</feature>
<keyword evidence="9 15" id="KW-0067">ATP-binding</keyword>
<comment type="catalytic activity">
    <reaction evidence="14 15">
        <text>tRNA(Phe) + L-phenylalanine + ATP = L-phenylalanyl-tRNA(Phe) + AMP + diphosphate + H(+)</text>
        <dbReference type="Rhea" id="RHEA:19413"/>
        <dbReference type="Rhea" id="RHEA-COMP:9668"/>
        <dbReference type="Rhea" id="RHEA-COMP:9699"/>
        <dbReference type="ChEBI" id="CHEBI:15378"/>
        <dbReference type="ChEBI" id="CHEBI:30616"/>
        <dbReference type="ChEBI" id="CHEBI:33019"/>
        <dbReference type="ChEBI" id="CHEBI:58095"/>
        <dbReference type="ChEBI" id="CHEBI:78442"/>
        <dbReference type="ChEBI" id="CHEBI:78531"/>
        <dbReference type="ChEBI" id="CHEBI:456215"/>
        <dbReference type="EC" id="6.1.1.20"/>
    </reaction>
</comment>
<keyword evidence="7 15" id="KW-0479">Metal-binding</keyword>
<keyword evidence="6 15" id="KW-0436">Ligase</keyword>
<dbReference type="InterPro" id="IPR045060">
    <property type="entry name" value="Phe-tRNA-ligase_IIc_bsu"/>
</dbReference>
<dbReference type="SUPFAM" id="SSF50249">
    <property type="entry name" value="Nucleic acid-binding proteins"/>
    <property type="match status" value="1"/>
</dbReference>
<dbReference type="CDD" id="cd00769">
    <property type="entry name" value="PheRS_beta_core"/>
    <property type="match status" value="1"/>
</dbReference>
<feature type="domain" description="TRNA-binding" evidence="17">
    <location>
        <begin position="40"/>
        <end position="155"/>
    </location>
</feature>
<feature type="binding site" evidence="15">
    <location>
        <position position="469"/>
    </location>
    <ligand>
        <name>Mg(2+)</name>
        <dbReference type="ChEBI" id="CHEBI:18420"/>
        <note>shared with alpha subunit</note>
    </ligand>
</feature>
<sequence length="809" mass="90135">MLVSYKWLQEYVDIQDVSPQDIAEKMTRGGIEIDFIHKLNKGISGVVVGHVKECNQHPNADKLNVCLVDIGEEEPVQIVCGAPNVAAGQLVAVAKVGAILPGNFKIKKAKLRGEVSQGMICSLQELGIESKLVQKEFAEGIYVFSEKVEVGSDALAALNLDDEVLELDLTPNRSDCLNMIGVAYEIAALYEREVRLPELNIKANEEQASDYISVKVDVPDDNPYYGAIMIKDIKVGPSPLWLQNRLIAAGIRPISNVVDVTNYVLLEYGQPLHAFDYDRFGSKQVVVRRAQDGEKMVTLDDQERTLSSEHLLITNGHEPVAIAGVMGGATSEVHSGTTTVLLEAAYFKPTTIRKSSRELGLRSDASARYEKGVDPNRVLEAGKRAASLIAELTGGTIVSGVVEQDQLNVEPATVELELARMNNRLGMNVTIDEVKRFMDRLGFTYEQTEDTTLLVTAPTRRADIQIEEDLVEEVARLYGYDHIPTTLPYGATTQGALTDYQKKRRRVRRVLEQSGLSQVITYSLTSPEKAKGFAGQSEGLLDVRLAMPMSEDRSTMRTSLIPHLFDVLSYNFNRKNQDVHVYEIGSIFLSEEETLTKQPKEKEMVAGALTGLWHEHSWQGEKKTVDFFVVKGILEGLFLELGLSESVQFKQVQKTDMHPGRTAMITLNEKEIGFVGQVHPAKQKELDLKETYVYQLDLESILSFETNSVLYQSLPRFPAMVRDIALVVDKERSAKEVEDVILQAGGDLLKNVRVFDLYEGEHMEQGKKSLAFSLTYLDVERTLTDDEVTKIHQQVLEQLEEKIGASLRG</sequence>
<dbReference type="Pfam" id="PF03483">
    <property type="entry name" value="B3_4"/>
    <property type="match status" value="1"/>
</dbReference>
<dbReference type="Pfam" id="PF01588">
    <property type="entry name" value="tRNA_bind"/>
    <property type="match status" value="1"/>
</dbReference>
<comment type="similarity">
    <text evidence="2 15">Belongs to the phenylalanyl-tRNA synthetase beta subunit family. Type 1 subfamily.</text>
</comment>
<dbReference type="Pfam" id="PF03147">
    <property type="entry name" value="FDX-ACB"/>
    <property type="match status" value="1"/>
</dbReference>
<dbReference type="FunFam" id="3.30.930.10:FF:000022">
    <property type="entry name" value="Phenylalanine--tRNA ligase beta subunit"/>
    <property type="match status" value="1"/>
</dbReference>
<comment type="subcellular location">
    <subcellularLocation>
        <location evidence="1 15">Cytoplasm</location>
    </subcellularLocation>
</comment>
<comment type="subunit">
    <text evidence="3 15">Tetramer of two alpha and two beta subunits.</text>
</comment>
<dbReference type="SUPFAM" id="SSF54991">
    <property type="entry name" value="Anticodon-binding domain of PheRS"/>
    <property type="match status" value="1"/>
</dbReference>
<keyword evidence="4 15" id="KW-0963">Cytoplasm</keyword>
<dbReference type="InterPro" id="IPR009061">
    <property type="entry name" value="DNA-bd_dom_put_sf"/>
</dbReference>
<evidence type="ECO:0000313" key="20">
    <source>
        <dbReference type="EMBL" id="MBP3949714.1"/>
    </source>
</evidence>
<dbReference type="FunFam" id="3.50.40.10:FF:000001">
    <property type="entry name" value="Phenylalanine--tRNA ligase beta subunit"/>
    <property type="match status" value="1"/>
</dbReference>
<dbReference type="PROSITE" id="PS51483">
    <property type="entry name" value="B5"/>
    <property type="match status" value="1"/>
</dbReference>
<accession>A0A940WNH2</accession>
<dbReference type="Gene3D" id="3.50.40.10">
    <property type="entry name" value="Phenylalanyl-trna Synthetase, Chain B, domain 3"/>
    <property type="match status" value="1"/>
</dbReference>
<evidence type="ECO:0000256" key="7">
    <source>
        <dbReference type="ARBA" id="ARBA00022723"/>
    </source>
</evidence>
<evidence type="ECO:0000256" key="11">
    <source>
        <dbReference type="ARBA" id="ARBA00022884"/>
    </source>
</evidence>
<proteinExistence type="inferred from homology"/>
<dbReference type="NCBIfam" id="NF045760">
    <property type="entry name" value="YtpR"/>
    <property type="match status" value="1"/>
</dbReference>
<comment type="caution">
    <text evidence="20">The sequence shown here is derived from an EMBL/GenBank/DDBJ whole genome shotgun (WGS) entry which is preliminary data.</text>
</comment>
<dbReference type="SMART" id="SM00873">
    <property type="entry name" value="B3_4"/>
    <property type="match status" value="1"/>
</dbReference>
<dbReference type="NCBIfam" id="TIGR00472">
    <property type="entry name" value="pheT_bact"/>
    <property type="match status" value="1"/>
</dbReference>
<evidence type="ECO:0000256" key="15">
    <source>
        <dbReference type="HAMAP-Rule" id="MF_00283"/>
    </source>
</evidence>
<dbReference type="FunFam" id="3.30.56.10:FF:000002">
    <property type="entry name" value="Phenylalanine--tRNA ligase beta subunit"/>
    <property type="match status" value="1"/>
</dbReference>
<dbReference type="AlphaFoldDB" id="A0A940WNH2"/>
<evidence type="ECO:0000313" key="21">
    <source>
        <dbReference type="Proteomes" id="UP000678228"/>
    </source>
</evidence>
<dbReference type="EC" id="6.1.1.20" evidence="15"/>
<dbReference type="GO" id="GO:0140096">
    <property type="term" value="F:catalytic activity, acting on a protein"/>
    <property type="evidence" value="ECO:0007669"/>
    <property type="project" value="UniProtKB-ARBA"/>
</dbReference>
<dbReference type="GO" id="GO:0005524">
    <property type="term" value="F:ATP binding"/>
    <property type="evidence" value="ECO:0007669"/>
    <property type="project" value="UniProtKB-UniRule"/>
</dbReference>
<keyword evidence="10 15" id="KW-0460">Magnesium</keyword>
<dbReference type="FunFam" id="2.40.50.140:FF:000045">
    <property type="entry name" value="Phenylalanine--tRNA ligase beta subunit"/>
    <property type="match status" value="1"/>
</dbReference>
<evidence type="ECO:0000256" key="4">
    <source>
        <dbReference type="ARBA" id="ARBA00022490"/>
    </source>
</evidence>
<dbReference type="InterPro" id="IPR005121">
    <property type="entry name" value="Fdx_antiC-bd"/>
</dbReference>